<reference evidence="1 2" key="1">
    <citation type="journal article" date="2022" name="Nat. Ecol. Evol.">
        <title>A masculinizing supergene underlies an exaggerated male reproductive morph in a spider.</title>
        <authorList>
            <person name="Hendrickx F."/>
            <person name="De Corte Z."/>
            <person name="Sonet G."/>
            <person name="Van Belleghem S.M."/>
            <person name="Kostlbacher S."/>
            <person name="Vangestel C."/>
        </authorList>
    </citation>
    <scope>NUCLEOTIDE SEQUENCE [LARGE SCALE GENOMIC DNA]</scope>
    <source>
        <strain evidence="1">W744_W776</strain>
    </source>
</reference>
<dbReference type="AlphaFoldDB" id="A0AAV6TNT8"/>
<proteinExistence type="predicted"/>
<gene>
    <name evidence="1" type="ORF">JTE90_025665</name>
</gene>
<dbReference type="Proteomes" id="UP000827092">
    <property type="component" value="Unassembled WGS sequence"/>
</dbReference>
<protein>
    <recommendedName>
        <fullName evidence="3">DUF4219 domain-containing protein</fullName>
    </recommendedName>
</protein>
<evidence type="ECO:0000313" key="1">
    <source>
        <dbReference type="EMBL" id="KAG8173276.1"/>
    </source>
</evidence>
<organism evidence="1 2">
    <name type="scientific">Oedothorax gibbosus</name>
    <dbReference type="NCBI Taxonomy" id="931172"/>
    <lineage>
        <taxon>Eukaryota</taxon>
        <taxon>Metazoa</taxon>
        <taxon>Ecdysozoa</taxon>
        <taxon>Arthropoda</taxon>
        <taxon>Chelicerata</taxon>
        <taxon>Arachnida</taxon>
        <taxon>Araneae</taxon>
        <taxon>Araneomorphae</taxon>
        <taxon>Entelegynae</taxon>
        <taxon>Araneoidea</taxon>
        <taxon>Linyphiidae</taxon>
        <taxon>Erigoninae</taxon>
        <taxon>Oedothorax</taxon>
    </lineage>
</organism>
<name>A0AAV6TNT8_9ARAC</name>
<dbReference type="EMBL" id="JAFNEN010001914">
    <property type="protein sequence ID" value="KAG8173276.1"/>
    <property type="molecule type" value="Genomic_DNA"/>
</dbReference>
<evidence type="ECO:0000313" key="2">
    <source>
        <dbReference type="Proteomes" id="UP000827092"/>
    </source>
</evidence>
<keyword evidence="2" id="KW-1185">Reference proteome</keyword>
<sequence>MDEYETESGIGRFAVPKFNGSDYRRWSAKMREALMGIGAWRIITGDVKYPGESTSPKELQSYQRVNEKGFALIYTCLEERYQMLLDDETCCNAAWKLLRDNFDMDSRARLVRQLDEFFSIKFEPGEETIGMFINRVKQAASRCNESNHKIDELYISFQLIRKLPDEFSGVVQKLYTVDDKDFTVEKISEALLLENSRLTVTEYDCNKESLKLVIDNTDEETSEDEFELLEPKCKDYTSELESDTKNWERVKTRRGDVYYLPKIRDKSIRLRNINDVSKYCSDNNIEFNPEDFDFEDKSVNYTTSSETTSTDSDPEGSLVCLTKLIASNTIHEIQPCLRRAAFLDVNQITNLLKR</sequence>
<accession>A0AAV6TNT8</accession>
<evidence type="ECO:0008006" key="3">
    <source>
        <dbReference type="Google" id="ProtNLM"/>
    </source>
</evidence>
<comment type="caution">
    <text evidence="1">The sequence shown here is derived from an EMBL/GenBank/DDBJ whole genome shotgun (WGS) entry which is preliminary data.</text>
</comment>
<dbReference type="Pfam" id="PF14223">
    <property type="entry name" value="Retrotran_gag_2"/>
    <property type="match status" value="1"/>
</dbReference>